<dbReference type="AlphaFoldDB" id="A0AAV5CN96"/>
<gene>
    <name evidence="5" type="primary">ga17161</name>
    <name evidence="5" type="ORF">PR202_ga17161</name>
</gene>
<dbReference type="PANTHER" id="PTHR23155:SF963">
    <property type="entry name" value="OS06G0287000 PROTEIN"/>
    <property type="match status" value="1"/>
</dbReference>
<proteinExistence type="predicted"/>
<dbReference type="InterPro" id="IPR044974">
    <property type="entry name" value="Disease_R_plants"/>
</dbReference>
<accession>A0AAV5CN96</accession>
<dbReference type="EMBL" id="BQKI01000008">
    <property type="protein sequence ID" value="GJN00014.1"/>
    <property type="molecule type" value="Genomic_DNA"/>
</dbReference>
<dbReference type="SUPFAM" id="SSF52058">
    <property type="entry name" value="L domain-like"/>
    <property type="match status" value="1"/>
</dbReference>
<dbReference type="SUPFAM" id="SSF52540">
    <property type="entry name" value="P-loop containing nucleoside triphosphate hydrolases"/>
    <property type="match status" value="1"/>
</dbReference>
<dbReference type="InterPro" id="IPR027417">
    <property type="entry name" value="P-loop_NTPase"/>
</dbReference>
<dbReference type="SMR" id="A0AAV5CN96"/>
<dbReference type="Pfam" id="PF23559">
    <property type="entry name" value="WHD_DRP"/>
    <property type="match status" value="1"/>
</dbReference>
<dbReference type="Gene3D" id="1.10.10.10">
    <property type="entry name" value="Winged helix-like DNA-binding domain superfamily/Winged helix DNA-binding domain"/>
    <property type="match status" value="1"/>
</dbReference>
<dbReference type="InterPro" id="IPR036388">
    <property type="entry name" value="WH-like_DNA-bd_sf"/>
</dbReference>
<dbReference type="InterPro" id="IPR042197">
    <property type="entry name" value="Apaf_helical"/>
</dbReference>
<feature type="region of interest" description="Disordered" evidence="3">
    <location>
        <begin position="278"/>
        <end position="297"/>
    </location>
</feature>
<sequence>MLETFDKIIKKCGGLPLAIITVGSLLATKDASEWEAPYNQFPSELEVNPSLEAMRKVTLMSYNHLPSHLKPCFLYLSIFPEDSEIRRRRLVDRWIAEGFVGDRVGMGIEDVGDGYFHELISRSLIQPSGVNIEKVVKSCRVHDITRDIMVSISRQENFVLVAGDSSIHSSDNFRHASFHENKCTNIGVDWSHVRSLTIFGERPVELGPSFPQLRMLRTLDLVDARTGGTQKDINNIMHLHHLKYLNVRYLNGYSYIFAVPKFIGKNAWFTSSRHKRQSCFDDTNRDNQTSRSSQPPL</sequence>
<keyword evidence="2" id="KW-0611">Plant defense</keyword>
<evidence type="ECO:0000259" key="4">
    <source>
        <dbReference type="Pfam" id="PF23559"/>
    </source>
</evidence>
<dbReference type="GO" id="GO:0043531">
    <property type="term" value="F:ADP binding"/>
    <property type="evidence" value="ECO:0007669"/>
    <property type="project" value="InterPro"/>
</dbReference>
<evidence type="ECO:0000313" key="5">
    <source>
        <dbReference type="EMBL" id="GJN00014.1"/>
    </source>
</evidence>
<dbReference type="InterPro" id="IPR058922">
    <property type="entry name" value="WHD_DRP"/>
</dbReference>
<evidence type="ECO:0000256" key="2">
    <source>
        <dbReference type="ARBA" id="ARBA00022821"/>
    </source>
</evidence>
<dbReference type="GO" id="GO:0002758">
    <property type="term" value="P:innate immune response-activating signaling pathway"/>
    <property type="evidence" value="ECO:0007669"/>
    <property type="project" value="UniProtKB-ARBA"/>
</dbReference>
<dbReference type="Gene3D" id="1.10.8.430">
    <property type="entry name" value="Helical domain of apoptotic protease-activating factors"/>
    <property type="match status" value="1"/>
</dbReference>
<protein>
    <recommendedName>
        <fullName evidence="4">Disease resistance protein winged helix domain-containing protein</fullName>
    </recommendedName>
</protein>
<evidence type="ECO:0000256" key="3">
    <source>
        <dbReference type="SAM" id="MobiDB-lite"/>
    </source>
</evidence>
<organism evidence="5 6">
    <name type="scientific">Eleusine coracana subsp. coracana</name>
    <dbReference type="NCBI Taxonomy" id="191504"/>
    <lineage>
        <taxon>Eukaryota</taxon>
        <taxon>Viridiplantae</taxon>
        <taxon>Streptophyta</taxon>
        <taxon>Embryophyta</taxon>
        <taxon>Tracheophyta</taxon>
        <taxon>Spermatophyta</taxon>
        <taxon>Magnoliopsida</taxon>
        <taxon>Liliopsida</taxon>
        <taxon>Poales</taxon>
        <taxon>Poaceae</taxon>
        <taxon>PACMAD clade</taxon>
        <taxon>Chloridoideae</taxon>
        <taxon>Cynodonteae</taxon>
        <taxon>Eleusininae</taxon>
        <taxon>Eleusine</taxon>
    </lineage>
</organism>
<reference evidence="5" key="2">
    <citation type="submission" date="2021-12" db="EMBL/GenBank/DDBJ databases">
        <title>Resequencing data analysis of finger millet.</title>
        <authorList>
            <person name="Hatakeyama M."/>
            <person name="Aluri S."/>
            <person name="Balachadran M.T."/>
            <person name="Sivarajan S.R."/>
            <person name="Poveda L."/>
            <person name="Shimizu-Inatsugi R."/>
            <person name="Schlapbach R."/>
            <person name="Sreeman S.M."/>
            <person name="Shimizu K.K."/>
        </authorList>
    </citation>
    <scope>NUCLEOTIDE SEQUENCE</scope>
</reference>
<dbReference type="Proteomes" id="UP001054889">
    <property type="component" value="Unassembled WGS sequence"/>
</dbReference>
<keyword evidence="1" id="KW-0677">Repeat</keyword>
<dbReference type="GO" id="GO:0009626">
    <property type="term" value="P:plant-type hypersensitive response"/>
    <property type="evidence" value="ECO:0007669"/>
    <property type="project" value="UniProtKB-ARBA"/>
</dbReference>
<keyword evidence="6" id="KW-1185">Reference proteome</keyword>
<dbReference type="GO" id="GO:0042742">
    <property type="term" value="P:defense response to bacterium"/>
    <property type="evidence" value="ECO:0007669"/>
    <property type="project" value="UniProtKB-ARBA"/>
</dbReference>
<dbReference type="PANTHER" id="PTHR23155">
    <property type="entry name" value="DISEASE RESISTANCE PROTEIN RP"/>
    <property type="match status" value="1"/>
</dbReference>
<evidence type="ECO:0000313" key="6">
    <source>
        <dbReference type="Proteomes" id="UP001054889"/>
    </source>
</evidence>
<comment type="caution">
    <text evidence="5">The sequence shown here is derived from an EMBL/GenBank/DDBJ whole genome shotgun (WGS) entry which is preliminary data.</text>
</comment>
<dbReference type="FunFam" id="1.10.10.10:FF:000322">
    <property type="entry name" value="Probable disease resistance protein At1g63360"/>
    <property type="match status" value="1"/>
</dbReference>
<name>A0AAV5CN96_ELECO</name>
<feature type="compositionally biased region" description="Polar residues" evidence="3">
    <location>
        <begin position="286"/>
        <end position="297"/>
    </location>
</feature>
<evidence type="ECO:0000256" key="1">
    <source>
        <dbReference type="ARBA" id="ARBA00022737"/>
    </source>
</evidence>
<reference evidence="5" key="1">
    <citation type="journal article" date="2018" name="DNA Res.">
        <title>Multiple hybrid de novo genome assembly of finger millet, an orphan allotetraploid crop.</title>
        <authorList>
            <person name="Hatakeyama M."/>
            <person name="Aluri S."/>
            <person name="Balachadran M.T."/>
            <person name="Sivarajan S.R."/>
            <person name="Patrignani A."/>
            <person name="Gruter S."/>
            <person name="Poveda L."/>
            <person name="Shimizu-Inatsugi R."/>
            <person name="Baeten J."/>
            <person name="Francoijs K.J."/>
            <person name="Nataraja K.N."/>
            <person name="Reddy Y.A.N."/>
            <person name="Phadnis S."/>
            <person name="Ravikumar R.L."/>
            <person name="Schlapbach R."/>
            <person name="Sreeman S.M."/>
            <person name="Shimizu K.K."/>
        </authorList>
    </citation>
    <scope>NUCLEOTIDE SEQUENCE</scope>
</reference>
<feature type="domain" description="Disease resistance protein winged helix" evidence="4">
    <location>
        <begin position="78"/>
        <end position="148"/>
    </location>
</feature>